<protein>
    <submittedName>
        <fullName evidence="2">FAD-dependent monooxygenase</fullName>
    </submittedName>
</protein>
<dbReference type="InterPro" id="IPR050407">
    <property type="entry name" value="Geranylgeranyl_reductase"/>
</dbReference>
<keyword evidence="2" id="KW-0503">Monooxygenase</keyword>
<accession>A0ABS6XKK9</accession>
<dbReference type="InterPro" id="IPR002938">
    <property type="entry name" value="FAD-bd"/>
</dbReference>
<keyword evidence="3" id="KW-1185">Reference proteome</keyword>
<dbReference type="Proteomes" id="UP001197214">
    <property type="component" value="Unassembled WGS sequence"/>
</dbReference>
<dbReference type="GO" id="GO:0004497">
    <property type="term" value="F:monooxygenase activity"/>
    <property type="evidence" value="ECO:0007669"/>
    <property type="project" value="UniProtKB-KW"/>
</dbReference>
<sequence>MRRTAPLILGGGPAGAAAALRLAAAGERPVVLERSREPVDSLCGGFVSWRTLDKLKRIGIDTTRLGSSDIHRVRLFHRASQVEAALPRPAKAVSRRLFDTVLLGAAEQAGAGVERGVTVRSIAKRRLHLADGGVLCPDTLFLASGKHDVRGTSRPADARGTDPTIGLRTRFGPAPGLARLIGDAIELHLFDRGYAGLVLQEDGSANLCLAVRRSRLTAAGTPQALFNDIADECPALAERMAWRDSSSPQDAVANVPYGWRCGETGPGLFRLGDQAGVIPSLAGEGIGIAIASGIAASDAWRHGGADAAAGYQRAFSRALALPMGIAGLLWRMGENRRAAPVLLAAAALPGALASAGRLTRIK</sequence>
<evidence type="ECO:0000313" key="3">
    <source>
        <dbReference type="Proteomes" id="UP001197214"/>
    </source>
</evidence>
<dbReference type="Pfam" id="PF01494">
    <property type="entry name" value="FAD_binding_3"/>
    <property type="match status" value="1"/>
</dbReference>
<dbReference type="RefSeq" id="WP_219237847.1">
    <property type="nucleotide sequence ID" value="NZ_JAHWZX010000005.1"/>
</dbReference>
<name>A0ABS6XKK9_9SPHN</name>
<organism evidence="2 3">
    <name type="scientific">Stakelama flava</name>
    <dbReference type="NCBI Taxonomy" id="2860338"/>
    <lineage>
        <taxon>Bacteria</taxon>
        <taxon>Pseudomonadati</taxon>
        <taxon>Pseudomonadota</taxon>
        <taxon>Alphaproteobacteria</taxon>
        <taxon>Sphingomonadales</taxon>
        <taxon>Sphingomonadaceae</taxon>
        <taxon>Stakelama</taxon>
    </lineage>
</organism>
<gene>
    <name evidence="2" type="ORF">KY084_07595</name>
</gene>
<evidence type="ECO:0000259" key="1">
    <source>
        <dbReference type="Pfam" id="PF01494"/>
    </source>
</evidence>
<dbReference type="PANTHER" id="PTHR42685">
    <property type="entry name" value="GERANYLGERANYL DIPHOSPHATE REDUCTASE"/>
    <property type="match status" value="1"/>
</dbReference>
<comment type="caution">
    <text evidence="2">The sequence shown here is derived from an EMBL/GenBank/DDBJ whole genome shotgun (WGS) entry which is preliminary data.</text>
</comment>
<dbReference type="PANTHER" id="PTHR42685:SF22">
    <property type="entry name" value="CONDITIONED MEDIUM FACTOR RECEPTOR 1"/>
    <property type="match status" value="1"/>
</dbReference>
<evidence type="ECO:0000313" key="2">
    <source>
        <dbReference type="EMBL" id="MBW4330742.1"/>
    </source>
</evidence>
<reference evidence="2 3" key="1">
    <citation type="submission" date="2021-07" db="EMBL/GenBank/DDBJ databases">
        <title>Stakelama flava sp. nov., a novel endophytic bacterium isolated from branch of Kandelia candel.</title>
        <authorList>
            <person name="Tuo L."/>
        </authorList>
    </citation>
    <scope>NUCLEOTIDE SEQUENCE [LARGE SCALE GENOMIC DNA]</scope>
    <source>
        <strain evidence="2 3">CBK3Z-3</strain>
    </source>
</reference>
<proteinExistence type="predicted"/>
<keyword evidence="2" id="KW-0560">Oxidoreductase</keyword>
<dbReference type="EMBL" id="JAHWZX010000005">
    <property type="protein sequence ID" value="MBW4330742.1"/>
    <property type="molecule type" value="Genomic_DNA"/>
</dbReference>
<feature type="domain" description="FAD-binding" evidence="1">
    <location>
        <begin position="5"/>
        <end position="123"/>
    </location>
</feature>